<dbReference type="AlphaFoldDB" id="A0A6N8LXE9"/>
<dbReference type="Gene3D" id="1.10.10.1550">
    <property type="entry name" value="ROS/MUCR transcriptional regulator protein"/>
    <property type="match status" value="1"/>
</dbReference>
<dbReference type="EMBL" id="WSUT01000007">
    <property type="protein sequence ID" value="MWC45595.1"/>
    <property type="molecule type" value="Genomic_DNA"/>
</dbReference>
<comment type="caution">
    <text evidence="3">The sequence shown here is derived from an EMBL/GenBank/DDBJ whole genome shotgun (WGS) entry which is preliminary data.</text>
</comment>
<protein>
    <submittedName>
        <fullName evidence="3">Transcriptional regulator</fullName>
    </submittedName>
</protein>
<evidence type="ECO:0000256" key="1">
    <source>
        <dbReference type="ARBA" id="ARBA00007031"/>
    </source>
</evidence>
<feature type="compositionally biased region" description="Low complexity" evidence="2">
    <location>
        <begin position="159"/>
        <end position="171"/>
    </location>
</feature>
<dbReference type="GO" id="GO:0008270">
    <property type="term" value="F:zinc ion binding"/>
    <property type="evidence" value="ECO:0007669"/>
    <property type="project" value="InterPro"/>
</dbReference>
<reference evidence="3 4" key="1">
    <citation type="submission" date="2019-12" db="EMBL/GenBank/DDBJ databases">
        <authorList>
            <person name="Zheng J."/>
        </authorList>
    </citation>
    <scope>NUCLEOTIDE SEQUENCE [LARGE SCALE GENOMIC DNA]</scope>
    <source>
        <strain evidence="3 4">DSM 27347</strain>
    </source>
</reference>
<evidence type="ECO:0000313" key="4">
    <source>
        <dbReference type="Proteomes" id="UP000436801"/>
    </source>
</evidence>
<dbReference type="OrthoDB" id="9809693at2"/>
<evidence type="ECO:0000256" key="2">
    <source>
        <dbReference type="SAM" id="MobiDB-lite"/>
    </source>
</evidence>
<dbReference type="Proteomes" id="UP000436801">
    <property type="component" value="Unassembled WGS sequence"/>
</dbReference>
<gene>
    <name evidence="3" type="ORF">GQR91_18425</name>
</gene>
<comment type="similarity">
    <text evidence="1">Belongs to the ros/MucR family.</text>
</comment>
<dbReference type="GO" id="GO:0003677">
    <property type="term" value="F:DNA binding"/>
    <property type="evidence" value="ECO:0007669"/>
    <property type="project" value="InterPro"/>
</dbReference>
<proteinExistence type="inferred from homology"/>
<dbReference type="Pfam" id="PF05443">
    <property type="entry name" value="ROS_MUCR"/>
    <property type="match status" value="1"/>
</dbReference>
<feature type="region of interest" description="Disordered" evidence="2">
    <location>
        <begin position="154"/>
        <end position="185"/>
    </location>
</feature>
<dbReference type="GO" id="GO:0006355">
    <property type="term" value="P:regulation of DNA-templated transcription"/>
    <property type="evidence" value="ECO:0007669"/>
    <property type="project" value="InterPro"/>
</dbReference>
<dbReference type="InterPro" id="IPR008807">
    <property type="entry name" value="ROS_MUCR"/>
</dbReference>
<dbReference type="InterPro" id="IPR041920">
    <property type="entry name" value="ROS/MUCR_sf"/>
</dbReference>
<sequence>MRSACSGLGSVPRAFEGNTVTDTVNAIVLATELTAAWLSNPNTRADADAVPAFLTSIHASLATLASGEPQQGVAAPEPAEHVPAVTVRKSLASPDRIISMIDGKPYRMLRRHLSTHGLTPDEYRSRYKLKADYPMVAPAYSEARRDMAKKIGLGRKPKAAAAVEPAAAPAPTRKPRRAKGAAPAD</sequence>
<organism evidence="3 4">
    <name type="scientific">Sphingomonas carotinifaciens</name>
    <dbReference type="NCBI Taxonomy" id="1166323"/>
    <lineage>
        <taxon>Bacteria</taxon>
        <taxon>Pseudomonadati</taxon>
        <taxon>Pseudomonadota</taxon>
        <taxon>Alphaproteobacteria</taxon>
        <taxon>Sphingomonadales</taxon>
        <taxon>Sphingomonadaceae</taxon>
        <taxon>Sphingomonas</taxon>
    </lineage>
</organism>
<name>A0A6N8LXE9_9SPHN</name>
<evidence type="ECO:0000313" key="3">
    <source>
        <dbReference type="EMBL" id="MWC45595.1"/>
    </source>
</evidence>
<accession>A0A6N8LXE9</accession>